<dbReference type="Proteomes" id="UP000286045">
    <property type="component" value="Unassembled WGS sequence"/>
</dbReference>
<comment type="similarity">
    <text evidence="1">Belongs to the ustYa family.</text>
</comment>
<keyword evidence="5" id="KW-1185">Reference proteome</keyword>
<evidence type="ECO:0000256" key="1">
    <source>
        <dbReference type="ARBA" id="ARBA00035112"/>
    </source>
</evidence>
<evidence type="ECO:0008006" key="6">
    <source>
        <dbReference type="Google" id="ProtNLM"/>
    </source>
</evidence>
<dbReference type="PANTHER" id="PTHR33365">
    <property type="entry name" value="YALI0B05434P"/>
    <property type="match status" value="1"/>
</dbReference>
<keyword evidence="3" id="KW-0812">Transmembrane</keyword>
<keyword evidence="3" id="KW-0472">Membrane</keyword>
<gene>
    <name evidence="4" type="ORF">EKO27_g10571</name>
</gene>
<keyword evidence="3" id="KW-1133">Transmembrane helix</keyword>
<organism evidence="4 5">
    <name type="scientific">Xylaria grammica</name>
    <dbReference type="NCBI Taxonomy" id="363999"/>
    <lineage>
        <taxon>Eukaryota</taxon>
        <taxon>Fungi</taxon>
        <taxon>Dikarya</taxon>
        <taxon>Ascomycota</taxon>
        <taxon>Pezizomycotina</taxon>
        <taxon>Sordariomycetes</taxon>
        <taxon>Xylariomycetidae</taxon>
        <taxon>Xylariales</taxon>
        <taxon>Xylariaceae</taxon>
        <taxon>Xylaria</taxon>
    </lineage>
</organism>
<evidence type="ECO:0000313" key="5">
    <source>
        <dbReference type="Proteomes" id="UP000286045"/>
    </source>
</evidence>
<dbReference type="Pfam" id="PF11807">
    <property type="entry name" value="UstYa"/>
    <property type="match status" value="1"/>
</dbReference>
<dbReference type="InterPro" id="IPR021765">
    <property type="entry name" value="UstYa-like"/>
</dbReference>
<dbReference type="STRING" id="363999.A0A439CQU0"/>
<accession>A0A439CQU0</accession>
<proteinExistence type="inferred from homology"/>
<dbReference type="PANTHER" id="PTHR33365:SF14">
    <property type="entry name" value="TAT PATHWAY SIGNAL SEQUENCE"/>
    <property type="match status" value="1"/>
</dbReference>
<comment type="caution">
    <text evidence="4">The sequence shown here is derived from an EMBL/GenBank/DDBJ whole genome shotgun (WGS) entry which is preliminary data.</text>
</comment>
<dbReference type="AlphaFoldDB" id="A0A439CQU0"/>
<feature type="region of interest" description="Disordered" evidence="2">
    <location>
        <begin position="1"/>
        <end position="29"/>
    </location>
</feature>
<protein>
    <recommendedName>
        <fullName evidence="6">Tat pathway signal sequence</fullName>
    </recommendedName>
</protein>
<name>A0A439CQU0_9PEZI</name>
<evidence type="ECO:0000256" key="3">
    <source>
        <dbReference type="SAM" id="Phobius"/>
    </source>
</evidence>
<reference evidence="4 5" key="1">
    <citation type="submission" date="2018-12" db="EMBL/GenBank/DDBJ databases">
        <title>Draft genome sequence of Xylaria grammica IHI A82.</title>
        <authorList>
            <person name="Buettner E."/>
            <person name="Kellner H."/>
        </authorList>
    </citation>
    <scope>NUCLEOTIDE SEQUENCE [LARGE SCALE GENOMIC DNA]</scope>
    <source>
        <strain evidence="4 5">IHI A82</strain>
    </source>
</reference>
<dbReference type="EMBL" id="RYZI01000553">
    <property type="protein sequence ID" value="RWA04535.1"/>
    <property type="molecule type" value="Genomic_DNA"/>
</dbReference>
<evidence type="ECO:0000256" key="2">
    <source>
        <dbReference type="SAM" id="MobiDB-lite"/>
    </source>
</evidence>
<feature type="transmembrane region" description="Helical" evidence="3">
    <location>
        <begin position="40"/>
        <end position="61"/>
    </location>
</feature>
<dbReference type="GO" id="GO:0043386">
    <property type="term" value="P:mycotoxin biosynthetic process"/>
    <property type="evidence" value="ECO:0007669"/>
    <property type="project" value="InterPro"/>
</dbReference>
<sequence length="297" mass="33845">MDSSDAGDSKERLLSPDDYIEPTPGPPKARNARSVNLLRLWTLANLVLSLALLGLFLNRLWPRSSRINRLLRETSPFSPILETVEVRTFQSTIDGGIAAHSKSSIARLPPGPEADAAWKRFEEIRTVVISKSDVQRMGKDPTKAAIFPDEQWGFGEDAYMGQLDIVHQLHCLNSLRKRAFAAAWNPKAEADAKEYPEWRWIHLQHCVSILLENLMCHADTELLTMNWIEEVDYPFPDFSINKQCRDFETLLDWQAERAVDMDQWMNMTKPSGVTIIPGEKEWFQLFEGGEASTAHDH</sequence>
<evidence type="ECO:0000313" key="4">
    <source>
        <dbReference type="EMBL" id="RWA04535.1"/>
    </source>
</evidence>